<dbReference type="RefSeq" id="XP_024585057.1">
    <property type="nucleotide sequence ID" value="XM_024719794.1"/>
</dbReference>
<keyword evidence="2" id="KW-1185">Reference proteome</keyword>
<evidence type="ECO:0000313" key="1">
    <source>
        <dbReference type="EMBL" id="CEG48688.1"/>
    </source>
</evidence>
<protein>
    <submittedName>
        <fullName evidence="1">Uncharacterized protein</fullName>
    </submittedName>
</protein>
<reference evidence="2" key="1">
    <citation type="submission" date="2014-09" db="EMBL/GenBank/DDBJ databases">
        <authorList>
            <person name="Sharma Rahul"/>
            <person name="Thines Marco"/>
        </authorList>
    </citation>
    <scope>NUCLEOTIDE SEQUENCE [LARGE SCALE GENOMIC DNA]</scope>
</reference>
<organism evidence="1 2">
    <name type="scientific">Plasmopara halstedii</name>
    <name type="common">Downy mildew of sunflower</name>
    <dbReference type="NCBI Taxonomy" id="4781"/>
    <lineage>
        <taxon>Eukaryota</taxon>
        <taxon>Sar</taxon>
        <taxon>Stramenopiles</taxon>
        <taxon>Oomycota</taxon>
        <taxon>Peronosporomycetes</taxon>
        <taxon>Peronosporales</taxon>
        <taxon>Peronosporaceae</taxon>
        <taxon>Plasmopara</taxon>
    </lineage>
</organism>
<accession>A0A0P1B2K9</accession>
<dbReference type="AlphaFoldDB" id="A0A0P1B2K9"/>
<dbReference type="Proteomes" id="UP000054928">
    <property type="component" value="Unassembled WGS sequence"/>
</dbReference>
<sequence length="73" mass="8341">MRVSAKVKVRGTSKRIFRNSSRNSKDSLPPINDVAQMERQSFSLHSNVVIEGKCMDAVWLCSYQVTTLLRRVN</sequence>
<dbReference type="GeneID" id="36401554"/>
<evidence type="ECO:0000313" key="2">
    <source>
        <dbReference type="Proteomes" id="UP000054928"/>
    </source>
</evidence>
<dbReference type="EMBL" id="CCYD01002953">
    <property type="protein sequence ID" value="CEG48688.1"/>
    <property type="molecule type" value="Genomic_DNA"/>
</dbReference>
<proteinExistence type="predicted"/>
<name>A0A0P1B2K9_PLAHL</name>